<keyword evidence="2" id="KW-1185">Reference proteome</keyword>
<proteinExistence type="predicted"/>
<accession>A0ACC3NFE0</accession>
<evidence type="ECO:0000313" key="1">
    <source>
        <dbReference type="EMBL" id="KAK3715757.1"/>
    </source>
</evidence>
<gene>
    <name evidence="1" type="ORF">LTR37_006982</name>
</gene>
<protein>
    <submittedName>
        <fullName evidence="1">Uncharacterized protein</fullName>
    </submittedName>
</protein>
<dbReference type="EMBL" id="JAUTXU010000047">
    <property type="protein sequence ID" value="KAK3715757.1"/>
    <property type="molecule type" value="Genomic_DNA"/>
</dbReference>
<comment type="caution">
    <text evidence="1">The sequence shown here is derived from an EMBL/GenBank/DDBJ whole genome shotgun (WGS) entry which is preliminary data.</text>
</comment>
<name>A0ACC3NFE0_9PEZI</name>
<reference evidence="1" key="1">
    <citation type="submission" date="2023-07" db="EMBL/GenBank/DDBJ databases">
        <title>Black Yeasts Isolated from many extreme environments.</title>
        <authorList>
            <person name="Coleine C."/>
            <person name="Stajich J.E."/>
            <person name="Selbmann L."/>
        </authorList>
    </citation>
    <scope>NUCLEOTIDE SEQUENCE</scope>
    <source>
        <strain evidence="1">CCFEE 5714</strain>
    </source>
</reference>
<dbReference type="Proteomes" id="UP001281147">
    <property type="component" value="Unassembled WGS sequence"/>
</dbReference>
<sequence>MSRLPSSRAYIESSRNGIRAATDKSSSGESSLFEEGERRSSEGKQAGTGSTQHLGKEDAPEDGPADAPELARKKEPNKKRRKAGVKGPPNKRYKDLLQDEVRNARDPKGRNAELLPPSQIGGSFWTSAEKETFFLALVLRGTDNLAAISKAIGTKSEPEVRRYLLLLHRDGAGGLPSNYMSTAFKPADIPAAYEIQNQCETALNSAADALADYVYQHEMDLERQTFGNYWLIDKDTAADIKENLPQTILVPAVEEPGQDFPNGSNHERDVKGEIAGNGGPAGKTGSADRSQHHNDDSMLSVPSAALLRPEMFCQLSCSLFMNNGTELSNNWHSVGLSDSASSCPALFRSAFEDIHSIVIDRTRTIVQASIFQARTRLRARDESRPALVVIEDDVKIATALLGLDNDWKKYWVTAARRSGVNVYSEAKRYLDGRPGTKNGVKLTYDEVEAELSVGPPLQPEFLAEFGSHCARETIEGSSRPQPRARQSHSESSSSDDIPGSHCNKKSKNEDASVSDSNVDAEKSRNERESSTSHDSEEDEDTYFESLDQRASLIEERRLLELLGHETLPPEIDEDQGSPLSKPLRTDHDAKRYWQERTTYEAEWEQYWRYLENDASP</sequence>
<evidence type="ECO:0000313" key="2">
    <source>
        <dbReference type="Proteomes" id="UP001281147"/>
    </source>
</evidence>
<organism evidence="1 2">
    <name type="scientific">Vermiconidia calcicola</name>
    <dbReference type="NCBI Taxonomy" id="1690605"/>
    <lineage>
        <taxon>Eukaryota</taxon>
        <taxon>Fungi</taxon>
        <taxon>Dikarya</taxon>
        <taxon>Ascomycota</taxon>
        <taxon>Pezizomycotina</taxon>
        <taxon>Dothideomycetes</taxon>
        <taxon>Dothideomycetidae</taxon>
        <taxon>Mycosphaerellales</taxon>
        <taxon>Extremaceae</taxon>
        <taxon>Vermiconidia</taxon>
    </lineage>
</organism>